<dbReference type="PANTHER" id="PTHR31190">
    <property type="entry name" value="DNA-BINDING DOMAIN"/>
    <property type="match status" value="1"/>
</dbReference>
<keyword evidence="3" id="KW-0805">Transcription regulation</keyword>
<gene>
    <name evidence="9" type="ORF">RND71_020120</name>
</gene>
<proteinExistence type="predicted"/>
<evidence type="ECO:0000256" key="7">
    <source>
        <dbReference type="ARBA" id="ARBA00023242"/>
    </source>
</evidence>
<evidence type="ECO:0000259" key="8">
    <source>
        <dbReference type="PROSITE" id="PS51032"/>
    </source>
</evidence>
<dbReference type="SMART" id="SM00380">
    <property type="entry name" value="AP2"/>
    <property type="match status" value="1"/>
</dbReference>
<dbReference type="Gene3D" id="3.30.730.10">
    <property type="entry name" value="AP2/ERF domain"/>
    <property type="match status" value="1"/>
</dbReference>
<evidence type="ECO:0000256" key="5">
    <source>
        <dbReference type="ARBA" id="ARBA00023159"/>
    </source>
</evidence>
<name>A0AAE1S0A8_9SOLA</name>
<organism evidence="9 10">
    <name type="scientific">Anisodus tanguticus</name>
    <dbReference type="NCBI Taxonomy" id="243964"/>
    <lineage>
        <taxon>Eukaryota</taxon>
        <taxon>Viridiplantae</taxon>
        <taxon>Streptophyta</taxon>
        <taxon>Embryophyta</taxon>
        <taxon>Tracheophyta</taxon>
        <taxon>Spermatophyta</taxon>
        <taxon>Magnoliopsida</taxon>
        <taxon>eudicotyledons</taxon>
        <taxon>Gunneridae</taxon>
        <taxon>Pentapetalae</taxon>
        <taxon>asterids</taxon>
        <taxon>lamiids</taxon>
        <taxon>Solanales</taxon>
        <taxon>Solanaceae</taxon>
        <taxon>Solanoideae</taxon>
        <taxon>Hyoscyameae</taxon>
        <taxon>Anisodus</taxon>
    </lineage>
</organism>
<dbReference type="GO" id="GO:0003677">
    <property type="term" value="F:DNA binding"/>
    <property type="evidence" value="ECO:0007669"/>
    <property type="project" value="UniProtKB-KW"/>
</dbReference>
<dbReference type="PRINTS" id="PR00367">
    <property type="entry name" value="ETHRSPELEMNT"/>
</dbReference>
<dbReference type="FunFam" id="3.30.730.10:FF:000001">
    <property type="entry name" value="Ethylene-responsive transcription factor 2"/>
    <property type="match status" value="1"/>
</dbReference>
<sequence>MKHSLKMTRVEKNNQQQDQVACEEILENVWANFISKNDQAHENSQRVTNECSEKYWEQLPILERLPSLGRWISMGAETWEEILDGIIAPPNDEKHSSDASTSKDEDVVNVEKKKKMVTNTTRHYRGVRRRPWGKYAAEIRDSSRKGARVWLGTFSTAEEAAMAYDKAALRIRGSKAYLNFPLETVAQAMGISTYPHEREWAFSSSASQMNSAYNSRKRVSRDWNMYEDLDMINQLPVEKKIMRSMEEDLLNDLDILEFEDLGSDYLESLLASL</sequence>
<keyword evidence="5" id="KW-0010">Activator</keyword>
<dbReference type="Pfam" id="PF00847">
    <property type="entry name" value="AP2"/>
    <property type="match status" value="1"/>
</dbReference>
<dbReference type="GO" id="GO:0003700">
    <property type="term" value="F:DNA-binding transcription factor activity"/>
    <property type="evidence" value="ECO:0007669"/>
    <property type="project" value="InterPro"/>
</dbReference>
<keyword evidence="10" id="KW-1185">Reference proteome</keyword>
<evidence type="ECO:0000256" key="3">
    <source>
        <dbReference type="ARBA" id="ARBA00023015"/>
    </source>
</evidence>
<accession>A0AAE1S0A8</accession>
<dbReference type="SUPFAM" id="SSF54171">
    <property type="entry name" value="DNA-binding domain"/>
    <property type="match status" value="1"/>
</dbReference>
<protein>
    <recommendedName>
        <fullName evidence="8">AP2/ERF domain-containing protein</fullName>
    </recommendedName>
</protein>
<feature type="domain" description="AP2/ERF" evidence="8">
    <location>
        <begin position="123"/>
        <end position="181"/>
    </location>
</feature>
<dbReference type="PANTHER" id="PTHR31190:SF173">
    <property type="entry name" value="PATHOGENESIS-RELATED GENES TRANSCRIPTIONAL ACTIVATOR PTI5"/>
    <property type="match status" value="1"/>
</dbReference>
<dbReference type="InterPro" id="IPR016177">
    <property type="entry name" value="DNA-bd_dom_sf"/>
</dbReference>
<keyword evidence="2" id="KW-0611">Plant defense</keyword>
<dbReference type="EMBL" id="JAVYJV010000010">
    <property type="protein sequence ID" value="KAK4361168.1"/>
    <property type="molecule type" value="Genomic_DNA"/>
</dbReference>
<keyword evidence="6" id="KW-0804">Transcription</keyword>
<dbReference type="CDD" id="cd00018">
    <property type="entry name" value="AP2"/>
    <property type="match status" value="1"/>
</dbReference>
<dbReference type="GO" id="GO:0006952">
    <property type="term" value="P:defense response"/>
    <property type="evidence" value="ECO:0007669"/>
    <property type="project" value="UniProtKB-KW"/>
</dbReference>
<evidence type="ECO:0000256" key="4">
    <source>
        <dbReference type="ARBA" id="ARBA00023125"/>
    </source>
</evidence>
<comment type="caution">
    <text evidence="9">The sequence shown here is derived from an EMBL/GenBank/DDBJ whole genome shotgun (WGS) entry which is preliminary data.</text>
</comment>
<evidence type="ECO:0000256" key="2">
    <source>
        <dbReference type="ARBA" id="ARBA00022821"/>
    </source>
</evidence>
<evidence type="ECO:0000256" key="6">
    <source>
        <dbReference type="ARBA" id="ARBA00023163"/>
    </source>
</evidence>
<evidence type="ECO:0000256" key="1">
    <source>
        <dbReference type="ARBA" id="ARBA00004123"/>
    </source>
</evidence>
<dbReference type="Proteomes" id="UP001291623">
    <property type="component" value="Unassembled WGS sequence"/>
</dbReference>
<evidence type="ECO:0000313" key="9">
    <source>
        <dbReference type="EMBL" id="KAK4361168.1"/>
    </source>
</evidence>
<dbReference type="InterPro" id="IPR044808">
    <property type="entry name" value="ERF_plant"/>
</dbReference>
<keyword evidence="4" id="KW-0238">DNA-binding</keyword>
<dbReference type="GO" id="GO:0005634">
    <property type="term" value="C:nucleus"/>
    <property type="evidence" value="ECO:0007669"/>
    <property type="project" value="UniProtKB-SubCell"/>
</dbReference>
<dbReference type="PROSITE" id="PS51032">
    <property type="entry name" value="AP2_ERF"/>
    <property type="match status" value="1"/>
</dbReference>
<dbReference type="InterPro" id="IPR036955">
    <property type="entry name" value="AP2/ERF_dom_sf"/>
</dbReference>
<comment type="subcellular location">
    <subcellularLocation>
        <location evidence="1">Nucleus</location>
    </subcellularLocation>
</comment>
<dbReference type="GO" id="GO:0009873">
    <property type="term" value="P:ethylene-activated signaling pathway"/>
    <property type="evidence" value="ECO:0007669"/>
    <property type="project" value="InterPro"/>
</dbReference>
<evidence type="ECO:0000313" key="10">
    <source>
        <dbReference type="Proteomes" id="UP001291623"/>
    </source>
</evidence>
<dbReference type="AlphaFoldDB" id="A0AAE1S0A8"/>
<keyword evidence="7" id="KW-0539">Nucleus</keyword>
<dbReference type="InterPro" id="IPR001471">
    <property type="entry name" value="AP2/ERF_dom"/>
</dbReference>
<reference evidence="9" key="1">
    <citation type="submission" date="2023-12" db="EMBL/GenBank/DDBJ databases">
        <title>Genome assembly of Anisodus tanguticus.</title>
        <authorList>
            <person name="Wang Y.-J."/>
        </authorList>
    </citation>
    <scope>NUCLEOTIDE SEQUENCE</scope>
    <source>
        <strain evidence="9">KB-2021</strain>
        <tissue evidence="9">Leaf</tissue>
    </source>
</reference>